<dbReference type="InterPro" id="IPR011990">
    <property type="entry name" value="TPR-like_helical_dom_sf"/>
</dbReference>
<name>A0A9P6L6T2_9AGAM</name>
<dbReference type="Gene3D" id="1.20.930.20">
    <property type="entry name" value="Adaptor protein Cbl, N-terminal domain"/>
    <property type="match status" value="1"/>
</dbReference>
<dbReference type="OrthoDB" id="1534087at2759"/>
<feature type="transmembrane region" description="Helical" evidence="2">
    <location>
        <begin position="882"/>
        <end position="900"/>
    </location>
</feature>
<comment type="caution">
    <text evidence="4">The sequence shown here is derived from an EMBL/GenBank/DDBJ whole genome shotgun (WGS) entry which is preliminary data.</text>
</comment>
<keyword evidence="1" id="KW-0175">Coiled coil</keyword>
<dbReference type="CDD" id="cd21037">
    <property type="entry name" value="MLKL_NTD"/>
    <property type="match status" value="1"/>
</dbReference>
<dbReference type="SUPFAM" id="SSF52540">
    <property type="entry name" value="P-loop containing nucleoside triphosphate hydrolases"/>
    <property type="match status" value="1"/>
</dbReference>
<gene>
    <name evidence="4" type="ORF">BJ322DRAFT_1108619</name>
</gene>
<dbReference type="Pfam" id="PF20703">
    <property type="entry name" value="nSTAND1"/>
    <property type="match status" value="1"/>
</dbReference>
<proteinExistence type="predicted"/>
<protein>
    <recommendedName>
        <fullName evidence="3">Novel STAND NTPase 1 domain-containing protein</fullName>
    </recommendedName>
</protein>
<dbReference type="InterPro" id="IPR027417">
    <property type="entry name" value="P-loop_NTPase"/>
</dbReference>
<reference evidence="4" key="2">
    <citation type="submission" date="2020-11" db="EMBL/GenBank/DDBJ databases">
        <authorList>
            <consortium name="DOE Joint Genome Institute"/>
            <person name="Kuo A."/>
            <person name="Miyauchi S."/>
            <person name="Kiss E."/>
            <person name="Drula E."/>
            <person name="Kohler A."/>
            <person name="Sanchez-Garcia M."/>
            <person name="Andreopoulos B."/>
            <person name="Barry K.W."/>
            <person name="Bonito G."/>
            <person name="Buee M."/>
            <person name="Carver A."/>
            <person name="Chen C."/>
            <person name="Cichocki N."/>
            <person name="Clum A."/>
            <person name="Culley D."/>
            <person name="Crous P.W."/>
            <person name="Fauchery L."/>
            <person name="Girlanda M."/>
            <person name="Hayes R."/>
            <person name="Keri Z."/>
            <person name="Labutti K."/>
            <person name="Lipzen A."/>
            <person name="Lombard V."/>
            <person name="Magnuson J."/>
            <person name="Maillard F."/>
            <person name="Morin E."/>
            <person name="Murat C."/>
            <person name="Nolan M."/>
            <person name="Ohm R."/>
            <person name="Pangilinan J."/>
            <person name="Pereira M."/>
            <person name="Perotto S."/>
            <person name="Peter M."/>
            <person name="Riley R."/>
            <person name="Sitrit Y."/>
            <person name="Stielow B."/>
            <person name="Szollosi G."/>
            <person name="Zifcakova L."/>
            <person name="Stursova M."/>
            <person name="Spatafora J.W."/>
            <person name="Tedersoo L."/>
            <person name="Vaario L.-M."/>
            <person name="Yamada A."/>
            <person name="Yan M."/>
            <person name="Wang P."/>
            <person name="Xu J."/>
            <person name="Bruns T."/>
            <person name="Baldrian P."/>
            <person name="Vilgalys R."/>
            <person name="Henrissat B."/>
            <person name="Grigoriev I.V."/>
            <person name="Hibbett D."/>
            <person name="Nagy L.G."/>
            <person name="Martin F.M."/>
        </authorList>
    </citation>
    <scope>NUCLEOTIDE SEQUENCE</scope>
    <source>
        <strain evidence="4">UH-Tt-Lm1</strain>
    </source>
</reference>
<keyword evidence="2" id="KW-1133">Transmembrane helix</keyword>
<keyword evidence="5" id="KW-1185">Reference proteome</keyword>
<dbReference type="GO" id="GO:0007166">
    <property type="term" value="P:cell surface receptor signaling pathway"/>
    <property type="evidence" value="ECO:0007669"/>
    <property type="project" value="InterPro"/>
</dbReference>
<dbReference type="EMBL" id="WIUZ02000007">
    <property type="protein sequence ID" value="KAF9785155.1"/>
    <property type="molecule type" value="Genomic_DNA"/>
</dbReference>
<dbReference type="Proteomes" id="UP000736335">
    <property type="component" value="Unassembled WGS sequence"/>
</dbReference>
<keyword evidence="2" id="KW-0812">Transmembrane</keyword>
<dbReference type="PANTHER" id="PTHR47691:SF3">
    <property type="entry name" value="HTH-TYPE TRANSCRIPTIONAL REGULATOR RV0890C-RELATED"/>
    <property type="match status" value="1"/>
</dbReference>
<dbReference type="InterPro" id="IPR049052">
    <property type="entry name" value="nSTAND1"/>
</dbReference>
<dbReference type="Pfam" id="PF13424">
    <property type="entry name" value="TPR_12"/>
    <property type="match status" value="1"/>
</dbReference>
<evidence type="ECO:0000256" key="1">
    <source>
        <dbReference type="SAM" id="Coils"/>
    </source>
</evidence>
<keyword evidence="2" id="KW-0472">Membrane</keyword>
<dbReference type="Gene3D" id="3.40.50.300">
    <property type="entry name" value="P-loop containing nucleotide triphosphate hydrolases"/>
    <property type="match status" value="1"/>
</dbReference>
<organism evidence="4 5">
    <name type="scientific">Thelephora terrestris</name>
    <dbReference type="NCBI Taxonomy" id="56493"/>
    <lineage>
        <taxon>Eukaryota</taxon>
        <taxon>Fungi</taxon>
        <taxon>Dikarya</taxon>
        <taxon>Basidiomycota</taxon>
        <taxon>Agaricomycotina</taxon>
        <taxon>Agaricomycetes</taxon>
        <taxon>Thelephorales</taxon>
        <taxon>Thelephoraceae</taxon>
        <taxon>Thelephora</taxon>
    </lineage>
</organism>
<feature type="coiled-coil region" evidence="1">
    <location>
        <begin position="91"/>
        <end position="118"/>
    </location>
</feature>
<feature type="domain" description="Novel STAND NTPase 1" evidence="3">
    <location>
        <begin position="194"/>
        <end position="333"/>
    </location>
</feature>
<evidence type="ECO:0000313" key="5">
    <source>
        <dbReference type="Proteomes" id="UP000736335"/>
    </source>
</evidence>
<dbReference type="InterPro" id="IPR036537">
    <property type="entry name" value="Adaptor_Cbl_N_dom_sf"/>
</dbReference>
<dbReference type="SUPFAM" id="SSF48452">
    <property type="entry name" value="TPR-like"/>
    <property type="match status" value="1"/>
</dbReference>
<dbReference type="Gene3D" id="1.25.40.10">
    <property type="entry name" value="Tetratricopeptide repeat domain"/>
    <property type="match status" value="1"/>
</dbReference>
<evidence type="ECO:0000256" key="2">
    <source>
        <dbReference type="SAM" id="Phobius"/>
    </source>
</evidence>
<dbReference type="AlphaFoldDB" id="A0A9P6L6T2"/>
<dbReference type="InterPro" id="IPR059179">
    <property type="entry name" value="MLKL-like_MCAfunc"/>
</dbReference>
<evidence type="ECO:0000259" key="3">
    <source>
        <dbReference type="Pfam" id="PF20703"/>
    </source>
</evidence>
<evidence type="ECO:0000313" key="4">
    <source>
        <dbReference type="EMBL" id="KAF9785155.1"/>
    </source>
</evidence>
<dbReference type="PANTHER" id="PTHR47691">
    <property type="entry name" value="REGULATOR-RELATED"/>
    <property type="match status" value="1"/>
</dbReference>
<accession>A0A9P6L6T2</accession>
<reference evidence="4" key="1">
    <citation type="journal article" date="2020" name="Nat. Commun.">
        <title>Large-scale genome sequencing of mycorrhizal fungi provides insights into the early evolution of symbiotic traits.</title>
        <authorList>
            <person name="Miyauchi S."/>
            <person name="Kiss E."/>
            <person name="Kuo A."/>
            <person name="Drula E."/>
            <person name="Kohler A."/>
            <person name="Sanchez-Garcia M."/>
            <person name="Morin E."/>
            <person name="Andreopoulos B."/>
            <person name="Barry K.W."/>
            <person name="Bonito G."/>
            <person name="Buee M."/>
            <person name="Carver A."/>
            <person name="Chen C."/>
            <person name="Cichocki N."/>
            <person name="Clum A."/>
            <person name="Culley D."/>
            <person name="Crous P.W."/>
            <person name="Fauchery L."/>
            <person name="Girlanda M."/>
            <person name="Hayes R.D."/>
            <person name="Keri Z."/>
            <person name="LaButti K."/>
            <person name="Lipzen A."/>
            <person name="Lombard V."/>
            <person name="Magnuson J."/>
            <person name="Maillard F."/>
            <person name="Murat C."/>
            <person name="Nolan M."/>
            <person name="Ohm R.A."/>
            <person name="Pangilinan J."/>
            <person name="Pereira M.F."/>
            <person name="Perotto S."/>
            <person name="Peter M."/>
            <person name="Pfister S."/>
            <person name="Riley R."/>
            <person name="Sitrit Y."/>
            <person name="Stielow J.B."/>
            <person name="Szollosi G."/>
            <person name="Zifcakova L."/>
            <person name="Stursova M."/>
            <person name="Spatafora J.W."/>
            <person name="Tedersoo L."/>
            <person name="Vaario L.M."/>
            <person name="Yamada A."/>
            <person name="Yan M."/>
            <person name="Wang P."/>
            <person name="Xu J."/>
            <person name="Bruns T."/>
            <person name="Baldrian P."/>
            <person name="Vilgalys R."/>
            <person name="Dunand C."/>
            <person name="Henrissat B."/>
            <person name="Grigoriev I.V."/>
            <person name="Hibbett D."/>
            <person name="Nagy L.G."/>
            <person name="Martin F.M."/>
        </authorList>
    </citation>
    <scope>NUCLEOTIDE SEQUENCE</scope>
    <source>
        <strain evidence="4">UH-Tt-Lm1</strain>
    </source>
</reference>
<sequence length="902" mass="100372">MSSVVSKSQRLKRRDDVLAGLGVAIQLLSVAKDACGIAPAQIALGSACALLTIIRDTMGNKQDFLDLGLTCANVCKALNRGLNGKRPDEFSESVREAIEQLTTTIAEIREKVDEKGKQKWILRFINAKDDKDVIAAWRQDLDRVLRVFNTQLAINTHVMVAGIYQEVIHGGAPGQYRSIQVSVSSGELPPPALKAFFGRDGLVEDIVGRAENLDSIALIGAGGIGKTSIALAVLHHDLVKKRFGDNRRFVPCDQFPASRANFLARLSKVIGAGVENPEDLAPLRPLLSSKDLFIILDNAESILDPQGTDAQEIYSMVKELSNTTNIFLCITSRISTIPQPCKRLEIPTLTIEAACDVFYSIYGDGERSGVVVDLLRRLDFHALSITLLATTASDNKWDCSRLAEEWNERHVQVLRTDHNESLAATIELSLASPTFCKLGPNARDLLGVVAFFPQGIDEKNFERFFPAIPDTKNIFDKFCVLSLTHRSNGFVTMLAPIRDYLCPQDPKSSPLLCEAKDCYFAWLSIDLYPGQPGFGEAEWIRSEDGNVEHLLDVFVSINTNTFDAWDPCMKFMDHLYWHKPRQTLLSLKIEGLPDDHPSKPGCLFGLSQLSGSVGNYAEQKGLLTHALTLEREGGSDSRVAQVLRALSGVNLMLGLHEEGIEHAEEGLEIFERLGDTVGRARCLHNLAFLFFYDGQPEAAENIALQPIDFLPEQGQDHLLCRSHRVLGVIYDSKGQDQEAIDHLQTALRIATPFSWRGELFSIHYALAQLFRTRHNFSSANTHIEQAKLHTVNDRYNLGRAMEMQARIWYREYMLEEARAEALSGVEIYEKLGAMGDARDCRKLLQKIEQAMENWSISSESDLGDRRPIIMACTAAVPVGHQLWLWILYGLGAIALVFWGMNP</sequence>